<organism evidence="3 4">
    <name type="scientific">Pseudochryseolinea flava</name>
    <dbReference type="NCBI Taxonomy" id="2059302"/>
    <lineage>
        <taxon>Bacteria</taxon>
        <taxon>Pseudomonadati</taxon>
        <taxon>Bacteroidota</taxon>
        <taxon>Cytophagia</taxon>
        <taxon>Cytophagales</taxon>
        <taxon>Fulvivirgaceae</taxon>
        <taxon>Pseudochryseolinea</taxon>
    </lineage>
</organism>
<evidence type="ECO:0000256" key="1">
    <source>
        <dbReference type="SAM" id="Phobius"/>
    </source>
</evidence>
<evidence type="ECO:0000313" key="4">
    <source>
        <dbReference type="Proteomes" id="UP000251889"/>
    </source>
</evidence>
<keyword evidence="1" id="KW-0472">Membrane</keyword>
<keyword evidence="4" id="KW-1185">Reference proteome</keyword>
<dbReference type="Proteomes" id="UP000251889">
    <property type="component" value="Unassembled WGS sequence"/>
</dbReference>
<dbReference type="Pfam" id="PF18329">
    <property type="entry name" value="SGBP_B_XBD"/>
    <property type="match status" value="1"/>
</dbReference>
<protein>
    <recommendedName>
        <fullName evidence="2">Surface glycan-binding protein B xyloglucan binding domain-containing protein</fullName>
    </recommendedName>
</protein>
<dbReference type="InterPro" id="IPR013783">
    <property type="entry name" value="Ig-like_fold"/>
</dbReference>
<keyword evidence="1" id="KW-0812">Transmembrane</keyword>
<dbReference type="GO" id="GO:0030247">
    <property type="term" value="F:polysaccharide binding"/>
    <property type="evidence" value="ECO:0007669"/>
    <property type="project" value="InterPro"/>
</dbReference>
<dbReference type="Gene3D" id="2.60.40.10">
    <property type="entry name" value="Immunoglobulins"/>
    <property type="match status" value="3"/>
</dbReference>
<reference evidence="3 4" key="1">
    <citation type="submission" date="2018-06" db="EMBL/GenBank/DDBJ databases">
        <title>Chryseolinea flavus sp. nov., a member of the phylum Bacteroidetes isolated from soil.</title>
        <authorList>
            <person name="Li Y."/>
            <person name="Wang J."/>
        </authorList>
    </citation>
    <scope>NUCLEOTIDE SEQUENCE [LARGE SCALE GENOMIC DNA]</scope>
    <source>
        <strain evidence="3 4">SDU1-6</strain>
    </source>
</reference>
<sequence length="510" mass="56059">MLHTDSNEKRIDMKIRSYQLFKYFMLAIVLAATGVVYTSCESDETTAAAPPVITGVRLTDPEQRDSTFTQAFPGTTIVIQGDNFVNVKAVVLNGFNLTFNPNYVLKNSIIIGIPGNLPVKALYPELPNTIVVVNDKGEASFDFKFLAPAPWIQLVKFQPPAAVGKTITILGGDFYAVEKIQFKVDDDVVAEVTDFTVGEDFDMITFEIPDGGTSDGEIVVVTESGEASTDYLSNPFPEFLFLSDLYQIPGDTLTIEGKYFDFVEKVVFPDGTEVLKEDLKFNALNTKIDLLAPDIAPGSGPVILVTEFGDEIESPIIYNEMSGVFKNWESEGGDWGKGTREQADGTKPPFVGTGNYLHMISPMDANVNWWTDPLVLTVQTSDRPAPAGVTDATPISQIGIAFNYYTGNPWTKGYLAIRFGGHPGSSPHAKVDPNDNIAGKSITRRWQTYVVPLSEIIGGETWGGPVTTWGQFKTATNGFDPFLFAQFFNANSEAQTVNQFWDNMRFVKLQ</sequence>
<evidence type="ECO:0000259" key="2">
    <source>
        <dbReference type="Pfam" id="PF18329"/>
    </source>
</evidence>
<dbReference type="EMBL" id="QMFY01000008">
    <property type="protein sequence ID" value="RAW00057.1"/>
    <property type="molecule type" value="Genomic_DNA"/>
</dbReference>
<feature type="transmembrane region" description="Helical" evidence="1">
    <location>
        <begin position="20"/>
        <end position="37"/>
    </location>
</feature>
<dbReference type="AlphaFoldDB" id="A0A364Y1T4"/>
<feature type="domain" description="Surface glycan-binding protein B xyloglucan binding" evidence="2">
    <location>
        <begin position="319"/>
        <end position="508"/>
    </location>
</feature>
<comment type="caution">
    <text evidence="3">The sequence shown here is derived from an EMBL/GenBank/DDBJ whole genome shotgun (WGS) entry which is preliminary data.</text>
</comment>
<evidence type="ECO:0000313" key="3">
    <source>
        <dbReference type="EMBL" id="RAW00057.1"/>
    </source>
</evidence>
<gene>
    <name evidence="3" type="ORF">DQQ10_16010</name>
</gene>
<keyword evidence="1" id="KW-1133">Transmembrane helix</keyword>
<name>A0A364Y1T4_9BACT</name>
<dbReference type="InterPro" id="IPR040475">
    <property type="entry name" value="SGBP_B_XBD"/>
</dbReference>
<proteinExistence type="predicted"/>
<accession>A0A364Y1T4</accession>